<dbReference type="GO" id="GO:0005635">
    <property type="term" value="C:nuclear envelope"/>
    <property type="evidence" value="ECO:0007669"/>
    <property type="project" value="UniProtKB-SubCell"/>
</dbReference>
<comment type="caution">
    <text evidence="7">The sequence shown here is derived from an EMBL/GenBank/DDBJ whole genome shotgun (WGS) entry which is preliminary data.</text>
</comment>
<protein>
    <submittedName>
        <fullName evidence="7">Nuclear transport factor 2</fullName>
    </submittedName>
</protein>
<sequence>MKRSIGMVHQFENRIVYGSWGLSCLWWGVSVVLNTATAAVNFSVGGDGQCWLKNWFGRSGIKMEEQVEMVGRSFVDHYYHLFDNDRCLLASLYRPTSVLTFEGQKTQGVHDISIKLSELPFGQCLHVISTIDSQPSAFAGGVLVFVSGSIQLLGEDYPLRFSQMFHLIPTEEGSFIPTSA</sequence>
<dbReference type="EMBL" id="JBFOLJ010000015">
    <property type="protein sequence ID" value="KAL2473444.1"/>
    <property type="molecule type" value="Genomic_DNA"/>
</dbReference>
<comment type="subcellular location">
    <subcellularLocation>
        <location evidence="2">Cytoplasm</location>
    </subcellularLocation>
    <subcellularLocation>
        <location evidence="1">Nucleus envelope</location>
    </subcellularLocation>
</comment>
<dbReference type="PANTHER" id="PTHR12612">
    <property type="entry name" value="NUCLEAR TRANSPORT FACTOR 2"/>
    <property type="match status" value="1"/>
</dbReference>
<dbReference type="Pfam" id="PF02136">
    <property type="entry name" value="NTF2"/>
    <property type="match status" value="1"/>
</dbReference>
<dbReference type="GO" id="GO:0006606">
    <property type="term" value="P:protein import into nucleus"/>
    <property type="evidence" value="ECO:0007669"/>
    <property type="project" value="UniProtKB-ARBA"/>
</dbReference>
<evidence type="ECO:0000256" key="3">
    <source>
        <dbReference type="ARBA" id="ARBA00022490"/>
    </source>
</evidence>
<keyword evidence="8" id="KW-1185">Reference proteome</keyword>
<dbReference type="InterPro" id="IPR032710">
    <property type="entry name" value="NTF2-like_dom_sf"/>
</dbReference>
<evidence type="ECO:0000256" key="5">
    <source>
        <dbReference type="ARBA" id="ARBA00062736"/>
    </source>
</evidence>
<reference evidence="8" key="1">
    <citation type="submission" date="2024-07" db="EMBL/GenBank/DDBJ databases">
        <title>Two chromosome-level genome assemblies of Korean endemic species Abeliophyllum distichum and Forsythia ovata (Oleaceae).</title>
        <authorList>
            <person name="Jang H."/>
        </authorList>
    </citation>
    <scope>NUCLEOTIDE SEQUENCE [LARGE SCALE GENOMIC DNA]</scope>
</reference>
<accession>A0ABD1QC49</accession>
<dbReference type="InterPro" id="IPR002075">
    <property type="entry name" value="NTF2_dom"/>
</dbReference>
<name>A0ABD1QC49_9LAMI</name>
<dbReference type="InterPro" id="IPR045875">
    <property type="entry name" value="NTF2"/>
</dbReference>
<dbReference type="Gene3D" id="3.10.450.50">
    <property type="match status" value="1"/>
</dbReference>
<dbReference type="AlphaFoldDB" id="A0ABD1QC49"/>
<evidence type="ECO:0000256" key="1">
    <source>
        <dbReference type="ARBA" id="ARBA00004259"/>
    </source>
</evidence>
<dbReference type="FunFam" id="3.10.450.50:FF:000005">
    <property type="entry name" value="Nuclear transport factor 2"/>
    <property type="match status" value="1"/>
</dbReference>
<evidence type="ECO:0000313" key="8">
    <source>
        <dbReference type="Proteomes" id="UP001604277"/>
    </source>
</evidence>
<dbReference type="CDD" id="cd00780">
    <property type="entry name" value="NTF2"/>
    <property type="match status" value="1"/>
</dbReference>
<dbReference type="InterPro" id="IPR018222">
    <property type="entry name" value="Nuclear_transport_factor_2_euk"/>
</dbReference>
<feature type="domain" description="NTF2" evidence="6">
    <location>
        <begin position="70"/>
        <end position="180"/>
    </location>
</feature>
<dbReference type="Proteomes" id="UP001604277">
    <property type="component" value="Unassembled WGS sequence"/>
</dbReference>
<organism evidence="7 8">
    <name type="scientific">Forsythia ovata</name>
    <dbReference type="NCBI Taxonomy" id="205694"/>
    <lineage>
        <taxon>Eukaryota</taxon>
        <taxon>Viridiplantae</taxon>
        <taxon>Streptophyta</taxon>
        <taxon>Embryophyta</taxon>
        <taxon>Tracheophyta</taxon>
        <taxon>Spermatophyta</taxon>
        <taxon>Magnoliopsida</taxon>
        <taxon>eudicotyledons</taxon>
        <taxon>Gunneridae</taxon>
        <taxon>Pentapetalae</taxon>
        <taxon>asterids</taxon>
        <taxon>lamiids</taxon>
        <taxon>Lamiales</taxon>
        <taxon>Oleaceae</taxon>
        <taxon>Forsythieae</taxon>
        <taxon>Forsythia</taxon>
    </lineage>
</organism>
<evidence type="ECO:0000259" key="6">
    <source>
        <dbReference type="PROSITE" id="PS50177"/>
    </source>
</evidence>
<dbReference type="GO" id="GO:0005737">
    <property type="term" value="C:cytoplasm"/>
    <property type="evidence" value="ECO:0007669"/>
    <property type="project" value="UniProtKB-SubCell"/>
</dbReference>
<gene>
    <name evidence="7" type="ORF">Fot_49180</name>
</gene>
<comment type="function">
    <text evidence="4">Facilitates protein transport into the nucleus. Interacts with various nucleoporins and with Ran-GDP. Could be part of a multicomponent system of cytosolic factors that assemble at the pore complex during nuclear import.</text>
</comment>
<proteinExistence type="predicted"/>
<evidence type="ECO:0000313" key="7">
    <source>
        <dbReference type="EMBL" id="KAL2473444.1"/>
    </source>
</evidence>
<evidence type="ECO:0000256" key="2">
    <source>
        <dbReference type="ARBA" id="ARBA00004496"/>
    </source>
</evidence>
<evidence type="ECO:0000256" key="4">
    <source>
        <dbReference type="ARBA" id="ARBA00058161"/>
    </source>
</evidence>
<keyword evidence="3" id="KW-0963">Cytoplasm</keyword>
<dbReference type="PROSITE" id="PS50177">
    <property type="entry name" value="NTF2_DOMAIN"/>
    <property type="match status" value="1"/>
</dbReference>
<dbReference type="SUPFAM" id="SSF54427">
    <property type="entry name" value="NTF2-like"/>
    <property type="match status" value="1"/>
</dbReference>
<comment type="subunit">
    <text evidence="5">Interacts with RAN1.</text>
</comment>